<feature type="domain" description="Penicillin-binding protein dimerisation" evidence="5">
    <location>
        <begin position="84"/>
        <end position="195"/>
    </location>
</feature>
<dbReference type="InterPro" id="IPR050515">
    <property type="entry name" value="Beta-lactam/transpept"/>
</dbReference>
<dbReference type="SUPFAM" id="SSF56519">
    <property type="entry name" value="Penicillin binding protein dimerisation domain"/>
    <property type="match status" value="1"/>
</dbReference>
<keyword evidence="7" id="KW-1185">Reference proteome</keyword>
<dbReference type="Pfam" id="PF00905">
    <property type="entry name" value="Transpeptidase"/>
    <property type="match status" value="1"/>
</dbReference>
<accession>A0ABV0KDW9</accession>
<dbReference type="PANTHER" id="PTHR30627">
    <property type="entry name" value="PEPTIDOGLYCAN D,D-TRANSPEPTIDASE"/>
    <property type="match status" value="1"/>
</dbReference>
<gene>
    <name evidence="6" type="ORF">NDI38_03055</name>
</gene>
<organism evidence="6 7">
    <name type="scientific">Stenomitos frigidus AS-A4</name>
    <dbReference type="NCBI Taxonomy" id="2933935"/>
    <lineage>
        <taxon>Bacteria</taxon>
        <taxon>Bacillati</taxon>
        <taxon>Cyanobacteriota</taxon>
        <taxon>Cyanophyceae</taxon>
        <taxon>Leptolyngbyales</taxon>
        <taxon>Leptolyngbyaceae</taxon>
        <taxon>Stenomitos</taxon>
    </lineage>
</organism>
<dbReference type="Gene3D" id="3.40.710.10">
    <property type="entry name" value="DD-peptidase/beta-lactamase superfamily"/>
    <property type="match status" value="1"/>
</dbReference>
<dbReference type="RefSeq" id="WP_190450363.1">
    <property type="nucleotide sequence ID" value="NZ_JAMPLM010000002.1"/>
</dbReference>
<evidence type="ECO:0000256" key="1">
    <source>
        <dbReference type="ARBA" id="ARBA00004370"/>
    </source>
</evidence>
<dbReference type="EMBL" id="JAMPLM010000002">
    <property type="protein sequence ID" value="MEP1057399.1"/>
    <property type="molecule type" value="Genomic_DNA"/>
</dbReference>
<name>A0ABV0KDW9_9CYAN</name>
<comment type="subcellular location">
    <subcellularLocation>
        <location evidence="1">Membrane</location>
    </subcellularLocation>
</comment>
<reference evidence="6 7" key="1">
    <citation type="submission" date="2022-04" db="EMBL/GenBank/DDBJ databases">
        <title>Positive selection, recombination, and allopatry shape intraspecific diversity of widespread and dominant cyanobacteria.</title>
        <authorList>
            <person name="Wei J."/>
            <person name="Shu W."/>
            <person name="Hu C."/>
        </authorList>
    </citation>
    <scope>NUCLEOTIDE SEQUENCE [LARGE SCALE GENOMIC DNA]</scope>
    <source>
        <strain evidence="6 7">AS-A4</strain>
    </source>
</reference>
<dbReference type="InterPro" id="IPR005311">
    <property type="entry name" value="PBP_dimer"/>
</dbReference>
<sequence length="604" mass="66312">MSNPPRSLSPQRVRRLPIGSRPKRIDRTALVNQPTFRLVLVWGALTVGCGLLLLNLGRLQIAEAPALQKLAQEQQMLYMRPFVPRRQIIDRTGTVLALDRPVYTLFAHPKLFKESKQAIAEKLAPLLQKSAADLTKKLDQGETGIRVEYALSESVADQVANLKADGLELLQSQQRLYPHKDMAADVLGYVNDEHKGQAGLELSQQRLLERIVSPVRLRRMGDGSLMPDQVPGGFLNVDDWQLQLTLDSRLQRVAIAALQQQVTKFDAKRGTVIVMDVRDGSLLTLASTPSYDPNQYFKYPLDRFKNWALSDLYEPGSTFKPINVAIALETGSVKPDTPFYDEGQIQVSGWPIQNFDYSSSGGRGNITLSEILEYSSNVGMVHVVQEIKPSVYYTWLKRLGMGELVGIDLPSETAGQFKDKKTFLESPIERATTSFGQGFSLTPIHLAQMHAVLANGGRLVTPHVVRGLFDSKGQPYWQPNFPTKRPVFSKATSQTVMAMMEAVVSKGTGKSAQIPGYRIGGKTGTAQKANPNGGYLDRAKITSFVGVFPIESPRYVVLAVVDEPKGGDAFGSTVAAPIVKAVMGAIISLEKIPPSVSVTSEVGR</sequence>
<evidence type="ECO:0000259" key="5">
    <source>
        <dbReference type="Pfam" id="PF03717"/>
    </source>
</evidence>
<dbReference type="PANTHER" id="PTHR30627:SF1">
    <property type="entry name" value="PEPTIDOGLYCAN D,D-TRANSPEPTIDASE FTSI"/>
    <property type="match status" value="1"/>
</dbReference>
<dbReference type="InterPro" id="IPR012338">
    <property type="entry name" value="Beta-lactam/transpept-like"/>
</dbReference>
<dbReference type="InterPro" id="IPR036138">
    <property type="entry name" value="PBP_dimer_sf"/>
</dbReference>
<dbReference type="Gene3D" id="3.90.1310.10">
    <property type="entry name" value="Penicillin-binding protein 2a (Domain 2)"/>
    <property type="match status" value="1"/>
</dbReference>
<dbReference type="SUPFAM" id="SSF56601">
    <property type="entry name" value="beta-lactamase/transpeptidase-like"/>
    <property type="match status" value="1"/>
</dbReference>
<dbReference type="InterPro" id="IPR001460">
    <property type="entry name" value="PCN-bd_Tpept"/>
</dbReference>
<evidence type="ECO:0000256" key="2">
    <source>
        <dbReference type="ARBA" id="ARBA00007171"/>
    </source>
</evidence>
<evidence type="ECO:0000259" key="4">
    <source>
        <dbReference type="Pfam" id="PF00905"/>
    </source>
</evidence>
<evidence type="ECO:0000256" key="3">
    <source>
        <dbReference type="ARBA" id="ARBA00023136"/>
    </source>
</evidence>
<feature type="domain" description="Penicillin-binding protein transpeptidase" evidence="4">
    <location>
        <begin position="270"/>
        <end position="583"/>
    </location>
</feature>
<keyword evidence="3" id="KW-0472">Membrane</keyword>
<comment type="caution">
    <text evidence="6">The sequence shown here is derived from an EMBL/GenBank/DDBJ whole genome shotgun (WGS) entry which is preliminary data.</text>
</comment>
<dbReference type="Gene3D" id="3.30.450.330">
    <property type="match status" value="1"/>
</dbReference>
<dbReference type="Proteomes" id="UP001476950">
    <property type="component" value="Unassembled WGS sequence"/>
</dbReference>
<comment type="similarity">
    <text evidence="2">Belongs to the transpeptidase family.</text>
</comment>
<proteinExistence type="inferred from homology"/>
<evidence type="ECO:0000313" key="7">
    <source>
        <dbReference type="Proteomes" id="UP001476950"/>
    </source>
</evidence>
<protein>
    <submittedName>
        <fullName evidence="6">Penicillin-binding protein 2</fullName>
    </submittedName>
</protein>
<dbReference type="Pfam" id="PF03717">
    <property type="entry name" value="PBP_dimer"/>
    <property type="match status" value="1"/>
</dbReference>
<evidence type="ECO:0000313" key="6">
    <source>
        <dbReference type="EMBL" id="MEP1057399.1"/>
    </source>
</evidence>